<geneLocation type="mitochondrion" evidence="1"/>
<sequence length="64" mass="6852">MSLVYSLTLPVSLSVRTKVMIYQPICAGRGGPAYESVMIVPGYKSMTGLSHRSVTEAMAGSELE</sequence>
<name>A0A117NJA5_PICGL</name>
<proteinExistence type="predicted"/>
<organism evidence="1">
    <name type="scientific">Picea glauca</name>
    <name type="common">White spruce</name>
    <name type="synonym">Pinus glauca</name>
    <dbReference type="NCBI Taxonomy" id="3330"/>
    <lineage>
        <taxon>Eukaryota</taxon>
        <taxon>Viridiplantae</taxon>
        <taxon>Streptophyta</taxon>
        <taxon>Embryophyta</taxon>
        <taxon>Tracheophyta</taxon>
        <taxon>Spermatophyta</taxon>
        <taxon>Pinopsida</taxon>
        <taxon>Pinidae</taxon>
        <taxon>Conifers I</taxon>
        <taxon>Pinales</taxon>
        <taxon>Pinaceae</taxon>
        <taxon>Picea</taxon>
    </lineage>
</organism>
<dbReference type="EMBL" id="LKAM01000001">
    <property type="protein sequence ID" value="KUM51158.1"/>
    <property type="molecule type" value="Genomic_DNA"/>
</dbReference>
<evidence type="ECO:0000313" key="1">
    <source>
        <dbReference type="EMBL" id="KUM51158.1"/>
    </source>
</evidence>
<accession>A0A117NJA5</accession>
<comment type="caution">
    <text evidence="1">The sequence shown here is derived from an EMBL/GenBank/DDBJ whole genome shotgun (WGS) entry which is preliminary data.</text>
</comment>
<keyword evidence="1" id="KW-0496">Mitochondrion</keyword>
<gene>
    <name evidence="1" type="ORF">ABT39_MTgene1004</name>
</gene>
<reference evidence="1" key="1">
    <citation type="journal article" date="2015" name="Genome Biol. Evol.">
        <title>Organellar Genomes of White Spruce (Picea glauca): Assembly and Annotation.</title>
        <authorList>
            <person name="Jackman S.D."/>
            <person name="Warren R.L."/>
            <person name="Gibb E.A."/>
            <person name="Vandervalk B.P."/>
            <person name="Mohamadi H."/>
            <person name="Chu J."/>
            <person name="Raymond A."/>
            <person name="Pleasance S."/>
            <person name="Coope R."/>
            <person name="Wildung M.R."/>
            <person name="Ritland C.E."/>
            <person name="Bousquet J."/>
            <person name="Jones S.J."/>
            <person name="Bohlmann J."/>
            <person name="Birol I."/>
        </authorList>
    </citation>
    <scope>NUCLEOTIDE SEQUENCE [LARGE SCALE GENOMIC DNA]</scope>
    <source>
        <tissue evidence="1">Flushing bud</tissue>
    </source>
</reference>
<protein>
    <submittedName>
        <fullName evidence="1">Uncharacterized protein</fullName>
    </submittedName>
</protein>
<dbReference type="AlphaFoldDB" id="A0A117NJA5"/>